<dbReference type="InterPro" id="IPR055123">
    <property type="entry name" value="SpnB-like_Rossmann"/>
</dbReference>
<protein>
    <submittedName>
        <fullName evidence="10">Beta-ketoacyl synthase</fullName>
    </submittedName>
</protein>
<evidence type="ECO:0000259" key="7">
    <source>
        <dbReference type="PROSITE" id="PS50075"/>
    </source>
</evidence>
<feature type="domain" description="Ketosynthase family 3 (KS3)" evidence="8">
    <location>
        <begin position="1770"/>
        <end position="2179"/>
    </location>
</feature>
<dbReference type="GO" id="GO:0004315">
    <property type="term" value="F:3-oxoacyl-[acyl-carrier-protein] synthase activity"/>
    <property type="evidence" value="ECO:0007669"/>
    <property type="project" value="InterPro"/>
</dbReference>
<dbReference type="Pfam" id="PF22953">
    <property type="entry name" value="SpnB_Rossmann"/>
    <property type="match status" value="2"/>
</dbReference>
<dbReference type="Pfam" id="PF14765">
    <property type="entry name" value="PS-DH"/>
    <property type="match status" value="2"/>
</dbReference>
<feature type="domain" description="PKS/mFAS DH" evidence="9">
    <location>
        <begin position="988"/>
        <end position="1259"/>
    </location>
</feature>
<feature type="domain" description="Carrier" evidence="7">
    <location>
        <begin position="24"/>
        <end position="100"/>
    </location>
</feature>
<feature type="region of interest" description="N-terminal hotdog fold" evidence="6">
    <location>
        <begin position="988"/>
        <end position="1110"/>
    </location>
</feature>
<dbReference type="InterPro" id="IPR020807">
    <property type="entry name" value="PKS_DH"/>
</dbReference>
<dbReference type="PROSITE" id="PS50075">
    <property type="entry name" value="CARRIER"/>
    <property type="match status" value="3"/>
</dbReference>
<dbReference type="InterPro" id="IPR016035">
    <property type="entry name" value="Acyl_Trfase/lysoPLipase"/>
</dbReference>
<dbReference type="GO" id="GO:0031177">
    <property type="term" value="F:phosphopantetheine binding"/>
    <property type="evidence" value="ECO:0007669"/>
    <property type="project" value="InterPro"/>
</dbReference>
<sequence>MPVESGDAALRRQLDTLPAAERRRFLLDLIIGHAAAVLRDIAPDARVAADRPFKEVGFDSLAAVDLHARLVEATGLDLPVTLAYDHPTPAAAAAFIESEVLGLAAPAAVRVNGAAHDGEPIAVVGIGCRFPGDIASADDLWRLVVEEREVLSDFPADRGWNLDDLFDSDPDATGKSYVRQGGFLRGATEFDAGLFGISPREATAMDPQQRHVLEVAWEALERAGIDPTSLRGEPAGVFVGAEVHEYGVRVHDAPDGLDGYLMTGNAPSVISGRVAYVLGLEGPAITVDTACSGAIVSMHLACHSLRRSESSLALVGGVAIMGSPGMFTAFSRQRGLAPDGRCKPFAAAADGTGFAEGVGILVLERLSDARRNGHPVLAVVRGTSINQDGASNGLTAPNGPSQQRLVRQALADAGFAPADVDVVEAHGTGTRLGDPIEAQALIATYGQDRDEPLLLGSIKSNLGHTQAAGGVASVIKMVMAMRHGTLPATLHVDEPTPHVDWSAGAVELLTEAREWPQVDRPRRAGVSSFGISGTNAHVILEQAPEEEPAEVRPSGVLPLIVSGRTEAGLREQAERLAGHLREHPELELSDVAVSLTARAALERRAVAVAGDRDGLLDGLDFGAGPVPGRTGLLFSGQGSQRLGMGREPYEAFPVFAAVVDEVCEVVDGYLERPLREVMWGSDAAALEQTAYAQCGLFALQVGLYRLVESWGVLPDAVMGHSIGELAAAHVAGVFSLEDGAALVAARGTLMQALPEGGAMLAVAATEADVTEAMAGLDLSIAAVNGPSAVVLSGAREVLEEFAARVEWRSRWLRVSHAFHSGLMDPMLERFELEARAVRFERPRIPLVSNVSGTWAGEEVCSPEYWVRHVRQAVRFGDGVAALAQDGVTRFVEVGPDGVLTGLAENALDGDGRVFVPLLRKDRPQIEALWSGLGRAWVSGVAVDWKTALAGRGRQVDLPTYAFQRERYWLNPTTGTGDLTVLGVQQAGHPLLGALVAMPESDGLVLTGRLSAGDQPWLADHAVLGQIMLPGTAFVELALHAADQVGCQGVEELTLENPLVLPAQGGRTVRVVVAAAEEPGRHEMAVYSRAADDDPWTRHASGLLGTNPAAEPADLTAWPPPAAGPIDVSGLYEALKARGYGYGPAFRGLRAAWLRRGELFAEVALPEGTEVAGYGLHPALLDAALHATDHLQPGGEDTVLPFAWTGLTLHATDATTLRVRVTASPEAADALTLTLADATGSPVASVRSLTMRPVSVDTGTDVRLYRRGWVPAAHAPQTPGSEVTVFEIPVTGDVLPGTHGGVASTLDVLRDWLAAERPAGSRLAIVTRGAAAVRPGDDVHDLAGAAVHGLVRAAQDEHPGRFVLVDTDGSVLLAGDEPEVAVRGGEVFVPRLTRANAARTQAEPPVGTVLITGGTGGLGALVARHLVTERGVRSLLLVSRRGVVAPGAAELRDDLVALGADVEIAACDIADRDAVAELLRGRDVGAVVHAAGVLDDGVIESMTPAKLATVLRPKVDGAWHLHNLLPDVPAFVLFSSVAGIMDGAGQANYAAANAFLDALALHRRANGQAGQSLAWGLWGEGVGMGGLLTEADVARMHRSGVLELPVSDGLALFDAALAAPEETSLVPVRLDLATLRGRGGEPPAVLRNLVRAPARRTARGADPAAGPSALDRLAALSDAELVDLVRRHAATALGHSGPERVDPEHAFSEIGFDSLTAVDFRNKLNAATGLRLPATLVFDYPTPRALAAHIKAKAVGAAPAVPAAVAVATDGDPIAIIAMSCRYPGGVRTPEDLWRLVAGQVDAISGFPADRGWDLDGQGGFLHDAADFDAGLFGMGPREALGTDPQQRLLLEATWEAFERAGIDPHGLRGSRTGVFAGVMYHDWASRLREVPDELANYLGNGSLASVVSGRVSYTFGLEGPAVSVDTACSSSLVALHLAAQSLRQGECSLALAGGVTVMATPDSFVEFSRQGGLASDGRSKSFAGAADGVSWSEGVGVLVLERLSDARRNGHEVLAVLRGSAVNQDGASNGLTAPNGPSQERVIRQALANAQLSAADVDAVEAHGTGTTLGDPIEAQALLATYGRDRQEPLHLGSIKSNIGHTQAAAGVAGVIKMVMAMRNGVLPATLHVDEPTPHVDWSAGAVALLVEPREWPRVERPRRAAVSSFGISGTNAHVIIEQAPEAEEPAVPEPFEIVPVVVSARSEAGLREQAGRLAEHLRAHPELEIADVAVSLTNRAALERRAVVVAGDRQALLDGLDGLVSGAEPVGGRTGMLFSGQGSQRLGMGRELYESFPVFAGVVDEVCAVADQVLDRPLREVMWGTDAAELEQTAYAQCGLFALQVGLYRLVESWGVVPDAVMGHSIGELAAAHIAGVFSLQDAAALVAARGRLMRALPEGGAMLAVAATETDVTEAVAGLDLSIAAVNGPSAVVVSGAREVLEEFAAGVEWRSRWLRVSHAFHSGLMDPMLAGFAEAAAKVTYASPRIPLVSNVSGTWAGAEVCSPEYWVQHVRRTVRFEDGVAAMAADGVTRFVEIGPDGVLTALNEERLFVPLLRKDRPEIEALWSGLGRAWASGLAVDWKTILTGRGHRVDLPTYAFQHERYWLNTGGGTGDPASLGQTAADHPLLGAVITLPGTGGVVLTGRLSVSDQPWLADHTVLGQVILPGTGFVELALQAAAQLDCSTIDELTLQAPLVLPEARARVIQVVVGAEGDDARRGVQVHSRADDDTTWVLHASGTLTRSPQPFSVDLTTWPPPGAAPIPVADAYARMAERGYAYGPVFQGLRAAWRRGDELFAEVALPDDANADRYGVHPALLDAAMHVDLLEDGPTLLPFVWNGVTLHAPGAPALRVRLGRLDGDELTSIHVADSSGAPVASVTSLVSRAVSADQLGPAHGGSLYGIEWRTVPLPARHAHDVVIARAPEHPGDLLDRIHAQARETLAMLQNRPAGERCLAVVTRHAVAVRPDETVDGLDQSPIWGLVRAAQAETPGRFVLVDTDGSPASEQALAAAVAAGEPELALREGQAYVPRLTRMPDPAAAPRGDLGWPGTVLVTGGTGGLGALVARHLVSERGVRDLLLVSRRGLDAPGAAELRDDLTALGAEVEIAACDAADREALAALLKGRDLSAVVHAAGVADSGVLGGLDAAGLASALRPKADAAWHLHELTRHLDLRAFVLFSSAGGLVLAAGQATYAAANVFLDALAGHRRAAGLPAQSLAWGMWEVNTGLGGELTDADLRRMRRLGLPALPARDSLRLLDEALDAGAEVVVPVKLDQAALRARTDELPALLHGFARVAPRRAAEPESGPDLCDRLAGLTGPERDRLLLDLVRGQAAAVLGHGGPQDIDPLRGFLEMGFNSLTAVELRNQLAGATGLSLPATLVFDRPTPSAIAAYLGGRFTTSVPATLDEEIDKLESALSAAAGDERARAAARLRALVSQWGGDDLADATAEDLFDILDEELGTPN</sequence>
<keyword evidence="11" id="KW-1185">Reference proteome</keyword>
<dbReference type="Pfam" id="PF02801">
    <property type="entry name" value="Ketoacyl-synt_C"/>
    <property type="match status" value="2"/>
</dbReference>
<dbReference type="SMART" id="SM00822">
    <property type="entry name" value="PKS_KR"/>
    <property type="match status" value="2"/>
</dbReference>
<dbReference type="InterPro" id="IPR006162">
    <property type="entry name" value="Ppantetheine_attach_site"/>
</dbReference>
<feature type="domain" description="Ketosynthase family 3 (KS3)" evidence="8">
    <location>
        <begin position="118"/>
        <end position="542"/>
    </location>
</feature>
<evidence type="ECO:0000256" key="2">
    <source>
        <dbReference type="ARBA" id="ARBA00022553"/>
    </source>
</evidence>
<dbReference type="InterPro" id="IPR014031">
    <property type="entry name" value="Ketoacyl_synth_C"/>
</dbReference>
<dbReference type="CDD" id="cd00833">
    <property type="entry name" value="PKS"/>
    <property type="match status" value="2"/>
</dbReference>
<dbReference type="EMBL" id="POUA01000074">
    <property type="protein sequence ID" value="PZG48850.1"/>
    <property type="molecule type" value="Genomic_DNA"/>
</dbReference>
<comment type="caution">
    <text evidence="10">The sequence shown here is derived from an EMBL/GenBank/DDBJ whole genome shotgun (WGS) entry which is preliminary data.</text>
</comment>
<dbReference type="Proteomes" id="UP000248544">
    <property type="component" value="Unassembled WGS sequence"/>
</dbReference>
<dbReference type="SMART" id="SM00823">
    <property type="entry name" value="PKS_PP"/>
    <property type="match status" value="3"/>
</dbReference>
<dbReference type="InterPro" id="IPR018201">
    <property type="entry name" value="Ketoacyl_synth_AS"/>
</dbReference>
<feature type="active site" description="Proton donor; for dehydratase activity" evidence="6">
    <location>
        <position position="2816"/>
    </location>
</feature>
<dbReference type="InterPro" id="IPR013968">
    <property type="entry name" value="PKS_KR"/>
</dbReference>
<evidence type="ECO:0000256" key="6">
    <source>
        <dbReference type="PROSITE-ProRule" id="PRU01363"/>
    </source>
</evidence>
<feature type="active site" description="Proton acceptor; for dehydratase activity" evidence="6">
    <location>
        <position position="2655"/>
    </location>
</feature>
<dbReference type="SMART" id="SM00826">
    <property type="entry name" value="PKS_DH"/>
    <property type="match status" value="2"/>
</dbReference>
<proteinExistence type="predicted"/>
<dbReference type="InterPro" id="IPR020806">
    <property type="entry name" value="PKS_PP-bd"/>
</dbReference>
<dbReference type="GO" id="GO:0004312">
    <property type="term" value="F:fatty acid synthase activity"/>
    <property type="evidence" value="ECO:0007669"/>
    <property type="project" value="TreeGrafter"/>
</dbReference>
<keyword evidence="4" id="KW-0511">Multifunctional enzyme</keyword>
<feature type="region of interest" description="C-terminal hotdog fold" evidence="6">
    <location>
        <begin position="2757"/>
        <end position="2890"/>
    </location>
</feature>
<feature type="active site" description="Proton donor; for dehydratase activity" evidence="6">
    <location>
        <position position="1181"/>
    </location>
</feature>
<dbReference type="Pfam" id="PF00550">
    <property type="entry name" value="PP-binding"/>
    <property type="match status" value="3"/>
</dbReference>
<dbReference type="PANTHER" id="PTHR43775">
    <property type="entry name" value="FATTY ACID SYNTHASE"/>
    <property type="match status" value="1"/>
</dbReference>
<dbReference type="InterPro" id="IPR032821">
    <property type="entry name" value="PKS_assoc"/>
</dbReference>
<dbReference type="PROSITE" id="PS52019">
    <property type="entry name" value="PKS_MFAS_DH"/>
    <property type="match status" value="2"/>
</dbReference>
<dbReference type="InterPro" id="IPR016039">
    <property type="entry name" value="Thiolase-like"/>
</dbReference>
<dbReference type="PANTHER" id="PTHR43775:SF51">
    <property type="entry name" value="INACTIVE PHENOLPHTHIOCEROL SYNTHESIS POLYKETIDE SYNTHASE TYPE I PKS1-RELATED"/>
    <property type="match status" value="1"/>
</dbReference>
<name>A0A2W2HEZ8_9ACTN</name>
<evidence type="ECO:0000256" key="5">
    <source>
        <dbReference type="ARBA" id="ARBA00023315"/>
    </source>
</evidence>
<feature type="active site" description="Proton acceptor; for dehydratase activity" evidence="6">
    <location>
        <position position="1020"/>
    </location>
</feature>
<dbReference type="Gene3D" id="3.40.50.720">
    <property type="entry name" value="NAD(P)-binding Rossmann-like Domain"/>
    <property type="match status" value="2"/>
</dbReference>
<dbReference type="InterPro" id="IPR016036">
    <property type="entry name" value="Malonyl_transacylase_ACP-bd"/>
</dbReference>
<dbReference type="InterPro" id="IPR036291">
    <property type="entry name" value="NAD(P)-bd_dom_sf"/>
</dbReference>
<dbReference type="InterPro" id="IPR049552">
    <property type="entry name" value="PKS_DH_N"/>
</dbReference>
<dbReference type="InterPro" id="IPR057326">
    <property type="entry name" value="KR_dom"/>
</dbReference>
<dbReference type="GO" id="GO:0006633">
    <property type="term" value="P:fatty acid biosynthetic process"/>
    <property type="evidence" value="ECO:0007669"/>
    <property type="project" value="InterPro"/>
</dbReference>
<evidence type="ECO:0000256" key="1">
    <source>
        <dbReference type="ARBA" id="ARBA00022450"/>
    </source>
</evidence>
<evidence type="ECO:0000313" key="11">
    <source>
        <dbReference type="Proteomes" id="UP000248544"/>
    </source>
</evidence>
<evidence type="ECO:0000256" key="3">
    <source>
        <dbReference type="ARBA" id="ARBA00022679"/>
    </source>
</evidence>
<dbReference type="SUPFAM" id="SSF47336">
    <property type="entry name" value="ACP-like"/>
    <property type="match status" value="3"/>
</dbReference>
<evidence type="ECO:0000256" key="4">
    <source>
        <dbReference type="ARBA" id="ARBA00023268"/>
    </source>
</evidence>
<dbReference type="InterPro" id="IPR049900">
    <property type="entry name" value="PKS_mFAS_DH"/>
</dbReference>
<dbReference type="Gene3D" id="3.40.47.10">
    <property type="match status" value="2"/>
</dbReference>
<dbReference type="SUPFAM" id="SSF52151">
    <property type="entry name" value="FabD/lysophospholipase-like"/>
    <property type="match status" value="2"/>
</dbReference>
<dbReference type="RefSeq" id="WP_111167304.1">
    <property type="nucleotide sequence ID" value="NZ_POUA01000074.1"/>
</dbReference>
<dbReference type="PROSITE" id="PS52004">
    <property type="entry name" value="KS3_2"/>
    <property type="match status" value="2"/>
</dbReference>
<accession>A0A2W2HEZ8</accession>
<dbReference type="Pfam" id="PF16197">
    <property type="entry name" value="KAsynt_C_assoc"/>
    <property type="match status" value="2"/>
</dbReference>
<feature type="domain" description="PKS/mFAS DH" evidence="9">
    <location>
        <begin position="2623"/>
        <end position="2890"/>
    </location>
</feature>
<dbReference type="InterPro" id="IPR009081">
    <property type="entry name" value="PP-bd_ACP"/>
</dbReference>
<dbReference type="SMART" id="SM01294">
    <property type="entry name" value="PKS_PP_betabranch"/>
    <property type="match status" value="2"/>
</dbReference>
<evidence type="ECO:0000259" key="9">
    <source>
        <dbReference type="PROSITE" id="PS52019"/>
    </source>
</evidence>
<dbReference type="Gene3D" id="3.10.129.110">
    <property type="entry name" value="Polyketide synthase dehydratase"/>
    <property type="match status" value="2"/>
</dbReference>
<dbReference type="SMART" id="SM00825">
    <property type="entry name" value="PKS_KS"/>
    <property type="match status" value="2"/>
</dbReference>
<dbReference type="Gene3D" id="1.10.1200.10">
    <property type="entry name" value="ACP-like"/>
    <property type="match status" value="3"/>
</dbReference>
<keyword evidence="5" id="KW-0012">Acyltransferase</keyword>
<dbReference type="InterPro" id="IPR036736">
    <property type="entry name" value="ACP-like_sf"/>
</dbReference>
<dbReference type="Pfam" id="PF00109">
    <property type="entry name" value="ketoacyl-synt"/>
    <property type="match status" value="2"/>
</dbReference>
<dbReference type="FunFam" id="1.10.1200.10:FF:000007">
    <property type="entry name" value="Probable polyketide synthase pks17"/>
    <property type="match status" value="2"/>
</dbReference>
<dbReference type="SUPFAM" id="SSF53901">
    <property type="entry name" value="Thiolase-like"/>
    <property type="match status" value="2"/>
</dbReference>
<keyword evidence="2" id="KW-0597">Phosphoprotein</keyword>
<dbReference type="InterPro" id="IPR020841">
    <property type="entry name" value="PKS_Beta-ketoAc_synthase_dom"/>
</dbReference>
<evidence type="ECO:0000313" key="10">
    <source>
        <dbReference type="EMBL" id="PZG48850.1"/>
    </source>
</evidence>
<dbReference type="InterPro" id="IPR042104">
    <property type="entry name" value="PKS_dehydratase_sf"/>
</dbReference>
<keyword evidence="3" id="KW-0808">Transferase</keyword>
<dbReference type="InterPro" id="IPR049551">
    <property type="entry name" value="PKS_DH_C"/>
</dbReference>
<dbReference type="InterPro" id="IPR050091">
    <property type="entry name" value="PKS_NRPS_Biosynth_Enz"/>
</dbReference>
<organism evidence="10 11">
    <name type="scientific">Spongiactinospora gelatinilytica</name>
    <dbReference type="NCBI Taxonomy" id="2666298"/>
    <lineage>
        <taxon>Bacteria</taxon>
        <taxon>Bacillati</taxon>
        <taxon>Actinomycetota</taxon>
        <taxon>Actinomycetes</taxon>
        <taxon>Streptosporangiales</taxon>
        <taxon>Streptosporangiaceae</taxon>
        <taxon>Spongiactinospora</taxon>
    </lineage>
</organism>
<dbReference type="FunFam" id="3.40.47.10:FF:000019">
    <property type="entry name" value="Polyketide synthase type I"/>
    <property type="match status" value="2"/>
</dbReference>
<dbReference type="SUPFAM" id="SSF51735">
    <property type="entry name" value="NAD(P)-binding Rossmann-fold domains"/>
    <property type="match status" value="4"/>
</dbReference>
<dbReference type="CDD" id="cd08956">
    <property type="entry name" value="KR_3_FAS_SDR_x"/>
    <property type="match status" value="2"/>
</dbReference>
<reference evidence="10 11" key="1">
    <citation type="submission" date="2018-01" db="EMBL/GenBank/DDBJ databases">
        <title>Draft genome sequence of Sphaerisporangium sp. 7K107.</title>
        <authorList>
            <person name="Sahin N."/>
            <person name="Saygin H."/>
            <person name="Ay H."/>
        </authorList>
    </citation>
    <scope>NUCLEOTIDE SEQUENCE [LARGE SCALE GENOMIC DNA]</scope>
    <source>
        <strain evidence="10 11">7K107</strain>
    </source>
</reference>
<dbReference type="InterPro" id="IPR001227">
    <property type="entry name" value="Ac_transferase_dom_sf"/>
</dbReference>
<feature type="region of interest" description="C-terminal hotdog fold" evidence="6">
    <location>
        <begin position="1122"/>
        <end position="1259"/>
    </location>
</feature>
<feature type="domain" description="Carrier" evidence="7">
    <location>
        <begin position="3321"/>
        <end position="3396"/>
    </location>
</feature>
<dbReference type="InterPro" id="IPR014030">
    <property type="entry name" value="Ketoacyl_synth_N"/>
</dbReference>
<dbReference type="PROSITE" id="PS00606">
    <property type="entry name" value="KS3_1"/>
    <property type="match status" value="1"/>
</dbReference>
<gene>
    <name evidence="10" type="ORF">C1I98_12295</name>
</gene>
<dbReference type="PROSITE" id="PS00012">
    <property type="entry name" value="PHOSPHOPANTETHEINE"/>
    <property type="match status" value="1"/>
</dbReference>
<dbReference type="Pfam" id="PF21089">
    <property type="entry name" value="PKS_DH_N"/>
    <property type="match status" value="2"/>
</dbReference>
<dbReference type="SMART" id="SM00827">
    <property type="entry name" value="PKS_AT"/>
    <property type="match status" value="2"/>
</dbReference>
<feature type="region of interest" description="N-terminal hotdog fold" evidence="6">
    <location>
        <begin position="2623"/>
        <end position="2745"/>
    </location>
</feature>
<keyword evidence="1" id="KW-0596">Phosphopantetheine</keyword>
<dbReference type="InterPro" id="IPR014043">
    <property type="entry name" value="Acyl_transferase_dom"/>
</dbReference>
<dbReference type="Gene3D" id="3.30.70.3290">
    <property type="match status" value="2"/>
</dbReference>
<dbReference type="Pfam" id="PF00698">
    <property type="entry name" value="Acyl_transf_1"/>
    <property type="match status" value="2"/>
</dbReference>
<dbReference type="Pfam" id="PF08659">
    <property type="entry name" value="KR"/>
    <property type="match status" value="2"/>
</dbReference>
<dbReference type="SUPFAM" id="SSF55048">
    <property type="entry name" value="Probable ACP-binding domain of malonyl-CoA ACP transacylase"/>
    <property type="match status" value="2"/>
</dbReference>
<feature type="domain" description="Carrier" evidence="7">
    <location>
        <begin position="1678"/>
        <end position="1753"/>
    </location>
</feature>
<evidence type="ECO:0000259" key="8">
    <source>
        <dbReference type="PROSITE" id="PS52004"/>
    </source>
</evidence>
<dbReference type="Gene3D" id="3.40.366.10">
    <property type="entry name" value="Malonyl-Coenzyme A Acyl Carrier Protein, domain 2"/>
    <property type="match status" value="2"/>
</dbReference>